<comment type="caution">
    <text evidence="1">The sequence shown here is derived from an EMBL/GenBank/DDBJ whole genome shotgun (WGS) entry which is preliminary data.</text>
</comment>
<gene>
    <name evidence="1" type="ORF">TPAB3V08_LOCUS14912</name>
</gene>
<accession>A0ABN7PLK9</accession>
<keyword evidence="2" id="KW-1185">Reference proteome</keyword>
<reference evidence="1" key="1">
    <citation type="submission" date="2021-03" db="EMBL/GenBank/DDBJ databases">
        <authorList>
            <person name="Tran Van P."/>
        </authorList>
    </citation>
    <scope>NUCLEOTIDE SEQUENCE</scope>
</reference>
<dbReference type="Proteomes" id="UP001153148">
    <property type="component" value="Unassembled WGS sequence"/>
</dbReference>
<evidence type="ECO:0000313" key="2">
    <source>
        <dbReference type="Proteomes" id="UP001153148"/>
    </source>
</evidence>
<proteinExistence type="predicted"/>
<dbReference type="EMBL" id="CAJPIN010079165">
    <property type="protein sequence ID" value="CAG2067969.1"/>
    <property type="molecule type" value="Genomic_DNA"/>
</dbReference>
<feature type="non-terminal residue" evidence="1">
    <location>
        <position position="84"/>
    </location>
</feature>
<organism evidence="1 2">
    <name type="scientific">Timema podura</name>
    <name type="common">Walking stick</name>
    <dbReference type="NCBI Taxonomy" id="61482"/>
    <lineage>
        <taxon>Eukaryota</taxon>
        <taxon>Metazoa</taxon>
        <taxon>Ecdysozoa</taxon>
        <taxon>Arthropoda</taxon>
        <taxon>Hexapoda</taxon>
        <taxon>Insecta</taxon>
        <taxon>Pterygota</taxon>
        <taxon>Neoptera</taxon>
        <taxon>Polyneoptera</taxon>
        <taxon>Phasmatodea</taxon>
        <taxon>Timematodea</taxon>
        <taxon>Timematoidea</taxon>
        <taxon>Timematidae</taxon>
        <taxon>Timema</taxon>
    </lineage>
</organism>
<name>A0ABN7PLK9_TIMPD</name>
<protein>
    <submittedName>
        <fullName evidence="1">Uncharacterized protein</fullName>
    </submittedName>
</protein>
<sequence>MKTLLRNLSSHTEDCLNDLEKSLEKGQVEMAVAINPVCHLHDLLSSLQTHVLAFCAAQGQEANLVSKSVDTLHLSEATRHKMIT</sequence>
<evidence type="ECO:0000313" key="1">
    <source>
        <dbReference type="EMBL" id="CAG2067969.1"/>
    </source>
</evidence>